<reference evidence="1 2" key="1">
    <citation type="submission" date="2023-02" db="EMBL/GenBank/DDBJ databases">
        <authorList>
            <person name="Mo P."/>
        </authorList>
    </citation>
    <scope>NUCLEOTIDE SEQUENCE [LARGE SCALE GENOMIC DNA]</scope>
    <source>
        <strain evidence="1 2">HUAS 3</strain>
    </source>
</reference>
<accession>A0ABY7ZTU4</accession>
<proteinExistence type="predicted"/>
<protein>
    <recommendedName>
        <fullName evidence="3">Secreted protein</fullName>
    </recommendedName>
</protein>
<dbReference type="Proteomes" id="UP001219605">
    <property type="component" value="Chromosome"/>
</dbReference>
<name>A0ABY7ZTU4_9ACTN</name>
<organism evidence="1 2">
    <name type="scientific">Micromonospora cathayae</name>
    <dbReference type="NCBI Taxonomy" id="3028804"/>
    <lineage>
        <taxon>Bacteria</taxon>
        <taxon>Bacillati</taxon>
        <taxon>Actinomycetota</taxon>
        <taxon>Actinomycetes</taxon>
        <taxon>Micromonosporales</taxon>
        <taxon>Micromonosporaceae</taxon>
        <taxon>Micromonospora</taxon>
    </lineage>
</organism>
<dbReference type="EMBL" id="CP118615">
    <property type="protein sequence ID" value="WDZ85448.1"/>
    <property type="molecule type" value="Genomic_DNA"/>
</dbReference>
<evidence type="ECO:0000313" key="1">
    <source>
        <dbReference type="EMBL" id="WDZ85448.1"/>
    </source>
</evidence>
<evidence type="ECO:0008006" key="3">
    <source>
        <dbReference type="Google" id="ProtNLM"/>
    </source>
</evidence>
<evidence type="ECO:0000313" key="2">
    <source>
        <dbReference type="Proteomes" id="UP001219605"/>
    </source>
</evidence>
<keyword evidence="2" id="KW-1185">Reference proteome</keyword>
<gene>
    <name evidence="1" type="ORF">PVK37_03025</name>
</gene>
<dbReference type="RefSeq" id="WP_275032150.1">
    <property type="nucleotide sequence ID" value="NZ_CP118615.1"/>
</dbReference>
<sequence>MSRRLVKPLVAVVTATTMAIGGWFAFSSAGSGGTHVVHSSYSFDVHDDTKVAGFADYVVVGTVERVAEVQERHGDTPYTVFDVRVRQTLKGQPVRHLRISQLGGTLDDESWRVAGEPLLETGTTYVLAARTERGLGTHQLVAGADFPVVDAAATTGATSGPVAEWRRNVANQRWPEELPRTP</sequence>